<dbReference type="KEGG" id="mut:GVT53_00925"/>
<dbReference type="EMBL" id="CP049616">
    <property type="protein sequence ID" value="QII43311.1"/>
    <property type="molecule type" value="Genomic_DNA"/>
</dbReference>
<feature type="transmembrane region" description="Helical" evidence="1">
    <location>
        <begin position="84"/>
        <end position="102"/>
    </location>
</feature>
<evidence type="ECO:0000259" key="2">
    <source>
        <dbReference type="Pfam" id="PF04773"/>
    </source>
</evidence>
<keyword evidence="1" id="KW-0812">Transmembrane</keyword>
<evidence type="ECO:0000259" key="3">
    <source>
        <dbReference type="Pfam" id="PF16344"/>
    </source>
</evidence>
<accession>A0A6G7IXI0</accession>
<proteinExistence type="predicted"/>
<gene>
    <name evidence="4" type="ORF">GVT53_00925</name>
</gene>
<protein>
    <submittedName>
        <fullName evidence="4">DUF4974 domain-containing protein</fullName>
    </submittedName>
</protein>
<keyword evidence="5" id="KW-1185">Reference proteome</keyword>
<dbReference type="PANTHER" id="PTHR30273:SF2">
    <property type="entry name" value="PROTEIN FECR"/>
    <property type="match status" value="1"/>
</dbReference>
<dbReference type="PANTHER" id="PTHR30273">
    <property type="entry name" value="PERIPLASMIC SIGNAL SENSOR AND SIGMA FACTOR ACTIVATOR FECR-RELATED"/>
    <property type="match status" value="1"/>
</dbReference>
<dbReference type="InterPro" id="IPR012373">
    <property type="entry name" value="Ferrdict_sens_TM"/>
</dbReference>
<dbReference type="Pfam" id="PF04773">
    <property type="entry name" value="FecR"/>
    <property type="match status" value="1"/>
</dbReference>
<organism evidence="4 5">
    <name type="scientific">Flagellimonas oceani</name>
    <dbReference type="NCBI Taxonomy" id="2698672"/>
    <lineage>
        <taxon>Bacteria</taxon>
        <taxon>Pseudomonadati</taxon>
        <taxon>Bacteroidota</taxon>
        <taxon>Flavobacteriia</taxon>
        <taxon>Flavobacteriales</taxon>
        <taxon>Flavobacteriaceae</taxon>
        <taxon>Flagellimonas</taxon>
    </lineage>
</organism>
<dbReference type="AlphaFoldDB" id="A0A6G7IXI0"/>
<dbReference type="Gene3D" id="3.55.50.30">
    <property type="match status" value="1"/>
</dbReference>
<keyword evidence="1" id="KW-0472">Membrane</keyword>
<dbReference type="Proteomes" id="UP000502928">
    <property type="component" value="Chromosome"/>
</dbReference>
<dbReference type="Pfam" id="PF16344">
    <property type="entry name" value="FecR_C"/>
    <property type="match status" value="1"/>
</dbReference>
<dbReference type="GO" id="GO:0016989">
    <property type="term" value="F:sigma factor antagonist activity"/>
    <property type="evidence" value="ECO:0007669"/>
    <property type="project" value="TreeGrafter"/>
</dbReference>
<dbReference type="Gene3D" id="2.60.120.1440">
    <property type="match status" value="1"/>
</dbReference>
<evidence type="ECO:0000313" key="4">
    <source>
        <dbReference type="EMBL" id="QII43311.1"/>
    </source>
</evidence>
<feature type="domain" description="Protein FecR C-terminal" evidence="3">
    <location>
        <begin position="314"/>
        <end position="382"/>
    </location>
</feature>
<dbReference type="InterPro" id="IPR006860">
    <property type="entry name" value="FecR"/>
</dbReference>
<evidence type="ECO:0000256" key="1">
    <source>
        <dbReference type="SAM" id="Phobius"/>
    </source>
</evidence>
<feature type="domain" description="FecR protein" evidence="2">
    <location>
        <begin position="172"/>
        <end position="268"/>
    </location>
</feature>
<name>A0A6G7IXI0_9FLAO</name>
<sequence>MVSSKIENHIVKYLLNESTSGELDQLSQWIMEPKNQKKFQKYIQSHYKITISLNKPDVEKIKKNLLSEIKKDKTRLMKQTARKLMAYASVGILLLGLGYNILKDHLDRSGHQEPLNIGQSVIIETSNGDVQPLSEEGSKIIRSKDGKVLGKQNGAQLVYLHTHNLKSLSYNTIRVPYGKRFNVVLSDGTRVYLNSGTSLKYPVEFLKGQDRQVFLSGEAYFDVAEDSARPFKVHADEIELVVLGTMFNISYYPENPEIQTVLVEGSVEIKNRKMIDYQSIKLKPGKMGKWNKKTQKMSIESVDTYIHTAWMQDKLIFRFATFKSIRHALERKYNVTIKNLNGDLDQQRFDASFDIESIDEVLQSFSRSYDMDYKIVNNEIIIE</sequence>
<keyword evidence="1" id="KW-1133">Transmembrane helix</keyword>
<evidence type="ECO:0000313" key="5">
    <source>
        <dbReference type="Proteomes" id="UP000502928"/>
    </source>
</evidence>
<reference evidence="4 5" key="1">
    <citation type="submission" date="2020-02" db="EMBL/GenBank/DDBJ databases">
        <title>Complete genome of Muricauda sp. 501str8.</title>
        <authorList>
            <person name="Dong B."/>
            <person name="Zhu S."/>
            <person name="Yang J."/>
            <person name="Chen J."/>
        </authorList>
    </citation>
    <scope>NUCLEOTIDE SEQUENCE [LARGE SCALE GENOMIC DNA]</scope>
    <source>
        <strain evidence="4 5">501str8</strain>
    </source>
</reference>
<dbReference type="InterPro" id="IPR032508">
    <property type="entry name" value="FecR_C"/>
</dbReference>
<dbReference type="RefSeq" id="WP_036379431.1">
    <property type="nucleotide sequence ID" value="NZ_CP049616.1"/>
</dbReference>